<feature type="transmembrane region" description="Helical" evidence="12">
    <location>
        <begin position="271"/>
        <end position="293"/>
    </location>
</feature>
<evidence type="ECO:0000256" key="7">
    <source>
        <dbReference type="ARBA" id="ARBA00023053"/>
    </source>
</evidence>
<comment type="similarity">
    <text evidence="2 11">Belongs to the sodium:solute symporter (SSF) (TC 2.A.21) family.</text>
</comment>
<protein>
    <recommendedName>
        <fullName evidence="15">Sodium-coupled monocarboxylate transporter 1</fullName>
    </recommendedName>
</protein>
<feature type="transmembrane region" description="Helical" evidence="12">
    <location>
        <begin position="330"/>
        <end position="355"/>
    </location>
</feature>
<feature type="transmembrane region" description="Helical" evidence="12">
    <location>
        <begin position="45"/>
        <end position="66"/>
    </location>
</feature>
<keyword evidence="6 12" id="KW-1133">Transmembrane helix</keyword>
<evidence type="ECO:0000256" key="4">
    <source>
        <dbReference type="ARBA" id="ARBA00022475"/>
    </source>
</evidence>
<evidence type="ECO:0000256" key="1">
    <source>
        <dbReference type="ARBA" id="ARBA00004651"/>
    </source>
</evidence>
<evidence type="ECO:0008006" key="15">
    <source>
        <dbReference type="Google" id="ProtNLM"/>
    </source>
</evidence>
<evidence type="ECO:0000256" key="2">
    <source>
        <dbReference type="ARBA" id="ARBA00006434"/>
    </source>
</evidence>
<feature type="transmembrane region" description="Helical" evidence="12">
    <location>
        <begin position="78"/>
        <end position="97"/>
    </location>
</feature>
<evidence type="ECO:0000256" key="8">
    <source>
        <dbReference type="ARBA" id="ARBA00023065"/>
    </source>
</evidence>
<comment type="caution">
    <text evidence="13">The sequence shown here is derived from an EMBL/GenBank/DDBJ whole genome shotgun (WGS) entry which is preliminary data.</text>
</comment>
<evidence type="ECO:0000313" key="14">
    <source>
        <dbReference type="Proteomes" id="UP000663874"/>
    </source>
</evidence>
<reference evidence="13" key="1">
    <citation type="submission" date="2021-02" db="EMBL/GenBank/DDBJ databases">
        <authorList>
            <person name="Nowell W R."/>
        </authorList>
    </citation>
    <scope>NUCLEOTIDE SEQUENCE</scope>
</reference>
<dbReference type="PANTHER" id="PTHR42985:SF40">
    <property type="entry name" value="LD47995P-RELATED"/>
    <property type="match status" value="1"/>
</dbReference>
<dbReference type="InterPro" id="IPR038377">
    <property type="entry name" value="Na/Glc_symporter_sf"/>
</dbReference>
<evidence type="ECO:0000256" key="11">
    <source>
        <dbReference type="RuleBase" id="RU362091"/>
    </source>
</evidence>
<feature type="transmembrane region" description="Helical" evidence="12">
    <location>
        <begin position="404"/>
        <end position="425"/>
    </location>
</feature>
<dbReference type="Gene3D" id="1.20.1730.10">
    <property type="entry name" value="Sodium/glucose cotransporter"/>
    <property type="match status" value="1"/>
</dbReference>
<dbReference type="PANTHER" id="PTHR42985">
    <property type="entry name" value="SODIUM-COUPLED MONOCARBOXYLATE TRANSPORTER"/>
    <property type="match status" value="1"/>
</dbReference>
<gene>
    <name evidence="13" type="ORF">FNK824_LOCUS10254</name>
</gene>
<dbReference type="GO" id="GO:0015293">
    <property type="term" value="F:symporter activity"/>
    <property type="evidence" value="ECO:0007669"/>
    <property type="project" value="TreeGrafter"/>
</dbReference>
<name>A0A818VXG0_9BILA</name>
<keyword evidence="10" id="KW-0739">Sodium transport</keyword>
<evidence type="ECO:0000256" key="5">
    <source>
        <dbReference type="ARBA" id="ARBA00022692"/>
    </source>
</evidence>
<evidence type="ECO:0000256" key="3">
    <source>
        <dbReference type="ARBA" id="ARBA00022448"/>
    </source>
</evidence>
<organism evidence="13 14">
    <name type="scientific">Rotaria sordida</name>
    <dbReference type="NCBI Taxonomy" id="392033"/>
    <lineage>
        <taxon>Eukaryota</taxon>
        <taxon>Metazoa</taxon>
        <taxon>Spiralia</taxon>
        <taxon>Gnathifera</taxon>
        <taxon>Rotifera</taxon>
        <taxon>Eurotatoria</taxon>
        <taxon>Bdelloidea</taxon>
        <taxon>Philodinida</taxon>
        <taxon>Philodinidae</taxon>
        <taxon>Rotaria</taxon>
    </lineage>
</organism>
<dbReference type="AlphaFoldDB" id="A0A818VXG0"/>
<feature type="transmembrane region" description="Helical" evidence="12">
    <location>
        <begin position="375"/>
        <end position="398"/>
    </location>
</feature>
<keyword evidence="7" id="KW-0915">Sodium</keyword>
<feature type="transmembrane region" description="Helical" evidence="12">
    <location>
        <begin position="181"/>
        <end position="199"/>
    </location>
</feature>
<feature type="transmembrane region" description="Helical" evidence="12">
    <location>
        <begin position="497"/>
        <end position="519"/>
    </location>
</feature>
<feature type="transmembrane region" description="Helical" evidence="12">
    <location>
        <begin position="228"/>
        <end position="250"/>
    </location>
</feature>
<dbReference type="EMBL" id="CAJOBE010001135">
    <property type="protein sequence ID" value="CAF3717545.1"/>
    <property type="molecule type" value="Genomic_DNA"/>
</dbReference>
<sequence>MYLNWIDYAVIALLLCVSVAIGIYHGCIHSKQRTTKEFLIANGRMGILPTALSVYASLASASTLLSVPVEIYTFGTKYLLYAFGWFIGTYFTVTLFIPKFRQIECASIYSYLERRFSLTVRIAVTINFILIIVTVNLYGPSLALSQVTGLNLWLTISVCGLICTLYTSIGGMKAVIWTDAIQSIIMFLGVILSIVFGFMDSGGVRKVFEIASAGDRLNLPSLSLNPSIRYTVFGLMVGSSLYAIAGMAVLQISAQRYLCVKSTRAAQGVAWLGYIFTFMTLLLSSLVALILYAKYSQCDPFRAKIIKKPDQIYPFFVIQTFGRYPGFTGLFIGSILSASLSTVSSGINSITTVILEDIYKRISIFPSISGEREALISKILSSIFGILTTLIAFLMSYFENNISVIVYQVVGSLTPPILSVFLLGFFAPRSVLVAFIICLIFQSWVLIGANLTVKQYAGRGGRLPVSVDGCLPALNKTLQPIVTQKSNPLLPLYSVSFLWYNINGVFLTIILGLLGILVFGSNDPKSIDKSLLCTWKDAFGCGSSIQTKNQLMKVKNTDIELENLPVERQELL</sequence>
<keyword evidence="3" id="KW-0813">Transport</keyword>
<evidence type="ECO:0000256" key="9">
    <source>
        <dbReference type="ARBA" id="ARBA00023136"/>
    </source>
</evidence>
<dbReference type="Proteomes" id="UP000663874">
    <property type="component" value="Unassembled WGS sequence"/>
</dbReference>
<feature type="transmembrane region" description="Helical" evidence="12">
    <location>
        <begin position="432"/>
        <end position="453"/>
    </location>
</feature>
<evidence type="ECO:0000256" key="6">
    <source>
        <dbReference type="ARBA" id="ARBA00022989"/>
    </source>
</evidence>
<keyword evidence="9 12" id="KW-0472">Membrane</keyword>
<proteinExistence type="inferred from homology"/>
<feature type="transmembrane region" description="Helical" evidence="12">
    <location>
        <begin position="150"/>
        <end position="169"/>
    </location>
</feature>
<keyword evidence="4" id="KW-1003">Cell membrane</keyword>
<dbReference type="InterPro" id="IPR001734">
    <property type="entry name" value="Na/solute_symporter"/>
</dbReference>
<dbReference type="GO" id="GO:0006814">
    <property type="term" value="P:sodium ion transport"/>
    <property type="evidence" value="ECO:0007669"/>
    <property type="project" value="UniProtKB-KW"/>
</dbReference>
<feature type="transmembrane region" description="Helical" evidence="12">
    <location>
        <begin position="6"/>
        <end position="24"/>
    </location>
</feature>
<accession>A0A818VXG0</accession>
<dbReference type="PROSITE" id="PS50283">
    <property type="entry name" value="NA_SOLUT_SYMP_3"/>
    <property type="match status" value="1"/>
</dbReference>
<keyword evidence="8" id="KW-0406">Ion transport</keyword>
<comment type="subcellular location">
    <subcellularLocation>
        <location evidence="1">Cell membrane</location>
        <topology evidence="1">Multi-pass membrane protein</topology>
    </subcellularLocation>
</comment>
<evidence type="ECO:0000256" key="12">
    <source>
        <dbReference type="SAM" id="Phobius"/>
    </source>
</evidence>
<dbReference type="Pfam" id="PF00474">
    <property type="entry name" value="SSF"/>
    <property type="match status" value="1"/>
</dbReference>
<evidence type="ECO:0000256" key="10">
    <source>
        <dbReference type="ARBA" id="ARBA00023201"/>
    </source>
</evidence>
<evidence type="ECO:0000313" key="13">
    <source>
        <dbReference type="EMBL" id="CAF3717545.1"/>
    </source>
</evidence>
<keyword evidence="5 12" id="KW-0812">Transmembrane</keyword>
<feature type="transmembrane region" description="Helical" evidence="12">
    <location>
        <begin position="118"/>
        <end position="138"/>
    </location>
</feature>
<dbReference type="GO" id="GO:0005886">
    <property type="term" value="C:plasma membrane"/>
    <property type="evidence" value="ECO:0007669"/>
    <property type="project" value="UniProtKB-SubCell"/>
</dbReference>
<dbReference type="NCBIfam" id="TIGR00813">
    <property type="entry name" value="sss"/>
    <property type="match status" value="1"/>
</dbReference>
<dbReference type="InterPro" id="IPR051163">
    <property type="entry name" value="Sodium:Solute_Symporter_SSF"/>
</dbReference>